<reference evidence="2 3" key="1">
    <citation type="journal article" date="2020" name="Microbiol. Resour. Announc.">
        <title>Complete genome sequences of four natural Pseudomonas isolates that catabolize a wide range of aromatic compounds relevant to lignin valorization.</title>
        <authorList>
            <person name="Hatmaker E.A."/>
            <person name="Presley G."/>
            <person name="Cannon O."/>
            <person name="Guss A.M."/>
            <person name="Elkins J.G."/>
        </authorList>
    </citation>
    <scope>NUCLEOTIDE SEQUENCE [LARGE SCALE GENOMIC DNA]</scope>
    <source>
        <strain evidence="2 3">B10D7D</strain>
    </source>
</reference>
<dbReference type="Proteomes" id="UP000515254">
    <property type="component" value="Chromosome"/>
</dbReference>
<dbReference type="EMBL" id="CP060009">
    <property type="protein sequence ID" value="QNG99177.1"/>
    <property type="molecule type" value="Genomic_DNA"/>
</dbReference>
<evidence type="ECO:0000313" key="2">
    <source>
        <dbReference type="EMBL" id="QNG99177.1"/>
    </source>
</evidence>
<feature type="transmembrane region" description="Helical" evidence="1">
    <location>
        <begin position="12"/>
        <end position="31"/>
    </location>
</feature>
<organism evidence="2 3">
    <name type="scientific">Pseudomonas sediminis</name>
    <dbReference type="NCBI Taxonomy" id="1691904"/>
    <lineage>
        <taxon>Bacteria</taxon>
        <taxon>Pseudomonadati</taxon>
        <taxon>Pseudomonadota</taxon>
        <taxon>Gammaproteobacteria</taxon>
        <taxon>Pseudomonadales</taxon>
        <taxon>Pseudomonadaceae</taxon>
        <taxon>Pseudomonas</taxon>
    </lineage>
</organism>
<dbReference type="RefSeq" id="WP_179544831.1">
    <property type="nucleotide sequence ID" value="NZ_CP060009.1"/>
</dbReference>
<accession>A0ABX6SBK7</accession>
<proteinExistence type="predicted"/>
<evidence type="ECO:0000256" key="1">
    <source>
        <dbReference type="SAM" id="Phobius"/>
    </source>
</evidence>
<keyword evidence="1" id="KW-1133">Transmembrane helix</keyword>
<keyword evidence="1" id="KW-0472">Membrane</keyword>
<name>A0ABX6SBK7_9PSED</name>
<sequence length="239" mass="26654">MNISEILGFIKNEAFLLSAIPAAAIIVSFIFEAGYLKFYGVPLGVANIDIYKVIVSCLCLLSFFYLIGEVFYLVMGFAERYRGLVGIFFISLIPAGIFSLFATLFGLYFFFWFALSAFVIFFLYGWLYLCEKAKKQEEAKEESIGLLDKIKGFISLSLLAFGVSFGVGYRLALDKVVYFVVDDDKVLVEIYGDKVVLAKIKEEGGISKLTGQVEILSLGGYELKGELRRLGKLKAIKAL</sequence>
<protein>
    <submittedName>
        <fullName evidence="2">Uncharacterized protein</fullName>
    </submittedName>
</protein>
<keyword evidence="1" id="KW-0812">Transmembrane</keyword>
<keyword evidence="3" id="KW-1185">Reference proteome</keyword>
<feature type="transmembrane region" description="Helical" evidence="1">
    <location>
        <begin position="150"/>
        <end position="172"/>
    </location>
</feature>
<feature type="transmembrane region" description="Helical" evidence="1">
    <location>
        <begin position="51"/>
        <end position="74"/>
    </location>
</feature>
<feature type="transmembrane region" description="Helical" evidence="1">
    <location>
        <begin position="81"/>
        <end position="101"/>
    </location>
</feature>
<evidence type="ECO:0000313" key="3">
    <source>
        <dbReference type="Proteomes" id="UP000515254"/>
    </source>
</evidence>
<feature type="transmembrane region" description="Helical" evidence="1">
    <location>
        <begin position="107"/>
        <end position="129"/>
    </location>
</feature>
<gene>
    <name evidence="2" type="ORF">HNQ25_12675</name>
</gene>